<feature type="transmembrane region" description="Helical" evidence="1">
    <location>
        <begin position="21"/>
        <end position="42"/>
    </location>
</feature>
<dbReference type="InterPro" id="IPR034804">
    <property type="entry name" value="SQR/QFR_C/D"/>
</dbReference>
<keyword evidence="1" id="KW-0812">Transmembrane</keyword>
<dbReference type="InterPro" id="IPR011138">
    <property type="entry name" value="Cytochrome_b-558"/>
</dbReference>
<keyword evidence="1" id="KW-1133">Transmembrane helix</keyword>
<dbReference type="NCBIfam" id="TIGR02046">
    <property type="entry name" value="sdhC_b558_fam"/>
    <property type="match status" value="1"/>
</dbReference>
<dbReference type="Proteomes" id="UP001302274">
    <property type="component" value="Unassembled WGS sequence"/>
</dbReference>
<dbReference type="Gene3D" id="1.20.1300.10">
    <property type="entry name" value="Fumarate reductase/succinate dehydrogenase, transmembrane subunit"/>
    <property type="match status" value="1"/>
</dbReference>
<dbReference type="SUPFAM" id="SSF81343">
    <property type="entry name" value="Fumarate reductase respiratory complex transmembrane subunits"/>
    <property type="match status" value="1"/>
</dbReference>
<feature type="transmembrane region" description="Helical" evidence="1">
    <location>
        <begin position="201"/>
        <end position="223"/>
    </location>
</feature>
<feature type="transmembrane region" description="Helical" evidence="1">
    <location>
        <begin position="161"/>
        <end position="180"/>
    </location>
</feature>
<organism evidence="2 3">
    <name type="scientific">Bacteriovorax antarcticus</name>
    <dbReference type="NCBI Taxonomy" id="3088717"/>
    <lineage>
        <taxon>Bacteria</taxon>
        <taxon>Pseudomonadati</taxon>
        <taxon>Bdellovibrionota</taxon>
        <taxon>Bacteriovoracia</taxon>
        <taxon>Bacteriovoracales</taxon>
        <taxon>Bacteriovoracaceae</taxon>
        <taxon>Bacteriovorax</taxon>
    </lineage>
</organism>
<name>A0ABU5VY40_9BACT</name>
<evidence type="ECO:0000313" key="2">
    <source>
        <dbReference type="EMBL" id="MEA9357979.1"/>
    </source>
</evidence>
<proteinExistence type="predicted"/>
<dbReference type="RefSeq" id="WP_323578187.1">
    <property type="nucleotide sequence ID" value="NZ_JAYGJQ010000002.1"/>
</dbReference>
<dbReference type="EMBL" id="JAYGJQ010000002">
    <property type="protein sequence ID" value="MEA9357979.1"/>
    <property type="molecule type" value="Genomic_DNA"/>
</dbReference>
<feature type="transmembrane region" description="Helical" evidence="1">
    <location>
        <begin position="62"/>
        <end position="83"/>
    </location>
</feature>
<protein>
    <submittedName>
        <fullName evidence="2">Succinate dehydrogenase cytochrome b subunit</fullName>
    </submittedName>
</protein>
<accession>A0ABU5VY40</accession>
<feature type="transmembrane region" description="Helical" evidence="1">
    <location>
        <begin position="104"/>
        <end position="127"/>
    </location>
</feature>
<reference evidence="2 3" key="1">
    <citation type="submission" date="2023-11" db="EMBL/GenBank/DDBJ databases">
        <title>A Novel Polar Bacteriovorax (B. antarcticus) Isolated from the Biocrust in Antarctica.</title>
        <authorList>
            <person name="Mun W."/>
            <person name="Choi S.Y."/>
            <person name="Mitchell R.J."/>
        </authorList>
    </citation>
    <scope>NUCLEOTIDE SEQUENCE [LARGE SCALE GENOMIC DNA]</scope>
    <source>
        <strain evidence="2 3">PP10</strain>
    </source>
</reference>
<evidence type="ECO:0000256" key="1">
    <source>
        <dbReference type="SAM" id="Phobius"/>
    </source>
</evidence>
<keyword evidence="1" id="KW-0472">Membrane</keyword>
<gene>
    <name evidence="2" type="ORF">SHI21_17235</name>
</gene>
<dbReference type="CDD" id="cd03498">
    <property type="entry name" value="SQR_TypeB_2_TM"/>
    <property type="match status" value="1"/>
</dbReference>
<evidence type="ECO:0000313" key="3">
    <source>
        <dbReference type="Proteomes" id="UP001302274"/>
    </source>
</evidence>
<comment type="caution">
    <text evidence="2">The sequence shown here is derived from an EMBL/GenBank/DDBJ whole genome shotgun (WGS) entry which is preliminary data.</text>
</comment>
<sequence length="225" mass="24604">MSSKPSSSFLNSVVKKQIMGITGLLLCGFVLSHFLGNCTLFIGSDAFNKYAHTLASNPLIYLAEAGLLAVFLAHIGFAIKLILENRAARPIPYAYARKHSGRGATFASSTMVYSGILTLIFLVIHILGLKFGAYYETTVNGVVMRDLYKTTIEYFQDPLHVLFYVIAVVSLGVHVSHGFWSAFQSLGLNHPKYMPKLKCAAWAFGILVGGGFSALAVFCYFQGVR</sequence>
<keyword evidence="3" id="KW-1185">Reference proteome</keyword>